<protein>
    <submittedName>
        <fullName evidence="2">Uncharacterized protein</fullName>
    </submittedName>
</protein>
<comment type="caution">
    <text evidence="2">The sequence shown here is derived from an EMBL/GenBank/DDBJ whole genome shotgun (WGS) entry which is preliminary data.</text>
</comment>
<keyword evidence="1" id="KW-0812">Transmembrane</keyword>
<organism evidence="2 3">
    <name type="scientific">Glaciihabitans arcticus</name>
    <dbReference type="NCBI Taxonomy" id="2668039"/>
    <lineage>
        <taxon>Bacteria</taxon>
        <taxon>Bacillati</taxon>
        <taxon>Actinomycetota</taxon>
        <taxon>Actinomycetes</taxon>
        <taxon>Micrococcales</taxon>
        <taxon>Microbacteriaceae</taxon>
        <taxon>Glaciihabitans</taxon>
    </lineage>
</organism>
<feature type="transmembrane region" description="Helical" evidence="1">
    <location>
        <begin position="129"/>
        <end position="152"/>
    </location>
</feature>
<sequence>MTNNQIAPEAVPAPQPYAVQPARPASPEKRVRAQLARVTVGVGAYLTFLAFSGQIYSVFIGMMIPAGVVAFMIVQVLIALGLIVLGFSFAPTSAVRRLLAIGLTVGFVILAFVLAVTRLKGSPFGSAGIPISLTVGNVTFMLVVAVTVGWLIVRERNPLALLFVVVAGVIPLAQWNMMLGGIESGITQLVLMFIGILVFVGVAWLGRAVSGPDKH</sequence>
<evidence type="ECO:0000313" key="2">
    <source>
        <dbReference type="EMBL" id="TBN58264.1"/>
    </source>
</evidence>
<feature type="transmembrane region" description="Helical" evidence="1">
    <location>
        <begin position="159"/>
        <end position="179"/>
    </location>
</feature>
<evidence type="ECO:0000256" key="1">
    <source>
        <dbReference type="SAM" id="Phobius"/>
    </source>
</evidence>
<gene>
    <name evidence="2" type="ORF">EYE40_13145</name>
</gene>
<feature type="transmembrane region" description="Helical" evidence="1">
    <location>
        <begin position="98"/>
        <end position="117"/>
    </location>
</feature>
<dbReference type="AlphaFoldDB" id="A0A4Q9GVJ5"/>
<feature type="transmembrane region" description="Helical" evidence="1">
    <location>
        <begin position="62"/>
        <end position="86"/>
    </location>
</feature>
<keyword evidence="1" id="KW-1133">Transmembrane helix</keyword>
<dbReference type="EMBL" id="SISG01000001">
    <property type="protein sequence ID" value="TBN58264.1"/>
    <property type="molecule type" value="Genomic_DNA"/>
</dbReference>
<name>A0A4Q9GVJ5_9MICO</name>
<keyword evidence="1" id="KW-0472">Membrane</keyword>
<reference evidence="3" key="1">
    <citation type="submission" date="2019-02" db="EMBL/GenBank/DDBJ databases">
        <title>Glaciihabitans arcticus sp. nov., a psychrotolerant bacterium isolated from polar soil.</title>
        <authorList>
            <person name="Dahal R.H."/>
        </authorList>
    </citation>
    <scope>NUCLEOTIDE SEQUENCE [LARGE SCALE GENOMIC DNA]</scope>
    <source>
        <strain evidence="3">RP-3-7</strain>
    </source>
</reference>
<proteinExistence type="predicted"/>
<feature type="transmembrane region" description="Helical" evidence="1">
    <location>
        <begin position="35"/>
        <end position="56"/>
    </location>
</feature>
<keyword evidence="3" id="KW-1185">Reference proteome</keyword>
<dbReference type="Proteomes" id="UP000294194">
    <property type="component" value="Unassembled WGS sequence"/>
</dbReference>
<evidence type="ECO:0000313" key="3">
    <source>
        <dbReference type="Proteomes" id="UP000294194"/>
    </source>
</evidence>
<feature type="transmembrane region" description="Helical" evidence="1">
    <location>
        <begin position="185"/>
        <end position="205"/>
    </location>
</feature>
<dbReference type="RefSeq" id="WP_130982371.1">
    <property type="nucleotide sequence ID" value="NZ_SISG01000001.1"/>
</dbReference>
<accession>A0A4Q9GVJ5</accession>